<dbReference type="InterPro" id="IPR036396">
    <property type="entry name" value="Cyt_P450_sf"/>
</dbReference>
<dbReference type="AlphaFoldDB" id="A0A1I6D8Z7"/>
<dbReference type="GO" id="GO:0016705">
    <property type="term" value="F:oxidoreductase activity, acting on paired donors, with incorporation or reduction of molecular oxygen"/>
    <property type="evidence" value="ECO:0007669"/>
    <property type="project" value="InterPro"/>
</dbReference>
<evidence type="ECO:0000256" key="2">
    <source>
        <dbReference type="RuleBase" id="RU000461"/>
    </source>
</evidence>
<dbReference type="OrthoDB" id="4557982at2"/>
<dbReference type="PROSITE" id="PS00086">
    <property type="entry name" value="CYTOCHROME_P450"/>
    <property type="match status" value="1"/>
</dbReference>
<dbReference type="GO" id="GO:0005506">
    <property type="term" value="F:iron ion binding"/>
    <property type="evidence" value="ECO:0007669"/>
    <property type="project" value="InterPro"/>
</dbReference>
<dbReference type="PRINTS" id="PR00359">
    <property type="entry name" value="BP450"/>
</dbReference>
<reference evidence="4" key="1">
    <citation type="submission" date="2016-10" db="EMBL/GenBank/DDBJ databases">
        <authorList>
            <person name="Varghese N."/>
            <person name="Submissions S."/>
        </authorList>
    </citation>
    <scope>NUCLEOTIDE SEQUENCE [LARGE SCALE GENOMIC DNA]</scope>
    <source>
        <strain evidence="4">DSM 44232</strain>
    </source>
</reference>
<keyword evidence="2" id="KW-0560">Oxidoreductase</keyword>
<evidence type="ECO:0000313" key="4">
    <source>
        <dbReference type="Proteomes" id="UP000198583"/>
    </source>
</evidence>
<keyword evidence="2" id="KW-0349">Heme</keyword>
<keyword evidence="2" id="KW-0408">Iron</keyword>
<gene>
    <name evidence="3" type="ORF">SAMN04488564_10213</name>
</gene>
<dbReference type="SUPFAM" id="SSF48264">
    <property type="entry name" value="Cytochrome P450"/>
    <property type="match status" value="1"/>
</dbReference>
<evidence type="ECO:0000313" key="3">
    <source>
        <dbReference type="EMBL" id="SFR01904.1"/>
    </source>
</evidence>
<keyword evidence="4" id="KW-1185">Reference proteome</keyword>
<dbReference type="GO" id="GO:0004497">
    <property type="term" value="F:monooxygenase activity"/>
    <property type="evidence" value="ECO:0007669"/>
    <property type="project" value="UniProtKB-KW"/>
</dbReference>
<keyword evidence="2" id="KW-0503">Monooxygenase</keyword>
<dbReference type="PANTHER" id="PTHR46696">
    <property type="entry name" value="P450, PUTATIVE (EUROFUNG)-RELATED"/>
    <property type="match status" value="1"/>
</dbReference>
<dbReference type="STRING" id="84724.SAMN04488564_10213"/>
<dbReference type="Proteomes" id="UP000198583">
    <property type="component" value="Unassembled WGS sequence"/>
</dbReference>
<accession>A0A1I6D8Z7</accession>
<dbReference type="Gene3D" id="1.10.630.10">
    <property type="entry name" value="Cytochrome P450"/>
    <property type="match status" value="1"/>
</dbReference>
<dbReference type="PANTHER" id="PTHR46696:SF6">
    <property type="entry name" value="P450, PUTATIVE (EUROFUNG)-RELATED"/>
    <property type="match status" value="1"/>
</dbReference>
<comment type="similarity">
    <text evidence="1 2">Belongs to the cytochrome P450 family.</text>
</comment>
<organism evidence="3 4">
    <name type="scientific">Lentzea waywayandensis</name>
    <dbReference type="NCBI Taxonomy" id="84724"/>
    <lineage>
        <taxon>Bacteria</taxon>
        <taxon>Bacillati</taxon>
        <taxon>Actinomycetota</taxon>
        <taxon>Actinomycetes</taxon>
        <taxon>Pseudonocardiales</taxon>
        <taxon>Pseudonocardiaceae</taxon>
        <taxon>Lentzea</taxon>
    </lineage>
</organism>
<dbReference type="InterPro" id="IPR017972">
    <property type="entry name" value="Cyt_P450_CS"/>
</dbReference>
<keyword evidence="2" id="KW-0479">Metal-binding</keyword>
<protein>
    <submittedName>
        <fullName evidence="3">Cytochrome P450</fullName>
    </submittedName>
</protein>
<name>A0A1I6D8Z7_9PSEU</name>
<dbReference type="Pfam" id="PF00067">
    <property type="entry name" value="p450"/>
    <property type="match status" value="1"/>
</dbReference>
<proteinExistence type="inferred from homology"/>
<sequence>MEIDGVSIRAGDLVLLDNGAANHGPAVFAEPDRFDITRKAATHLTFGHGLRYCIGAPLARMELQAVFSQLIPRFPTMRLAVPAEGPTVRKDVRTGGLTSLPAT</sequence>
<dbReference type="GO" id="GO:0020037">
    <property type="term" value="F:heme binding"/>
    <property type="evidence" value="ECO:0007669"/>
    <property type="project" value="InterPro"/>
</dbReference>
<evidence type="ECO:0000256" key="1">
    <source>
        <dbReference type="ARBA" id="ARBA00010617"/>
    </source>
</evidence>
<dbReference type="EMBL" id="FOYL01000002">
    <property type="protein sequence ID" value="SFR01904.1"/>
    <property type="molecule type" value="Genomic_DNA"/>
</dbReference>
<dbReference type="InterPro" id="IPR001128">
    <property type="entry name" value="Cyt_P450"/>
</dbReference>
<dbReference type="InterPro" id="IPR002397">
    <property type="entry name" value="Cyt_P450_B"/>
</dbReference>